<comment type="caution">
    <text evidence="4">The sequence shown here is derived from an EMBL/GenBank/DDBJ whole genome shotgun (WGS) entry which is preliminary data.</text>
</comment>
<feature type="region of interest" description="Disordered" evidence="2">
    <location>
        <begin position="408"/>
        <end position="443"/>
    </location>
</feature>
<dbReference type="PANTHER" id="PTHR48081">
    <property type="entry name" value="AB HYDROLASE SUPERFAMILY PROTEIN C4A8.06C"/>
    <property type="match status" value="1"/>
</dbReference>
<evidence type="ECO:0000313" key="5">
    <source>
        <dbReference type="Proteomes" id="UP000298061"/>
    </source>
</evidence>
<dbReference type="OrthoDB" id="1662883at2759"/>
<evidence type="ECO:0000256" key="2">
    <source>
        <dbReference type="SAM" id="MobiDB-lite"/>
    </source>
</evidence>
<feature type="compositionally biased region" description="Basic and acidic residues" evidence="2">
    <location>
        <begin position="950"/>
        <end position="961"/>
    </location>
</feature>
<dbReference type="Gene3D" id="3.40.50.1820">
    <property type="entry name" value="alpha/beta hydrolase"/>
    <property type="match status" value="1"/>
</dbReference>
<feature type="compositionally biased region" description="Polar residues" evidence="2">
    <location>
        <begin position="413"/>
        <end position="430"/>
    </location>
</feature>
<feature type="region of interest" description="Disordered" evidence="2">
    <location>
        <begin position="675"/>
        <end position="714"/>
    </location>
</feature>
<evidence type="ECO:0000256" key="1">
    <source>
        <dbReference type="ARBA" id="ARBA00022801"/>
    </source>
</evidence>
<feature type="region of interest" description="Disordered" evidence="2">
    <location>
        <begin position="909"/>
        <end position="969"/>
    </location>
</feature>
<accession>A0A4Y9ZNT4</accession>
<protein>
    <recommendedName>
        <fullName evidence="3">Alpha/beta hydrolase fold-3 domain-containing protein</fullName>
    </recommendedName>
</protein>
<dbReference type="InterPro" id="IPR029058">
    <property type="entry name" value="AB_hydrolase_fold"/>
</dbReference>
<organism evidence="4 5">
    <name type="scientific">Hericium alpestre</name>
    <dbReference type="NCBI Taxonomy" id="135208"/>
    <lineage>
        <taxon>Eukaryota</taxon>
        <taxon>Fungi</taxon>
        <taxon>Dikarya</taxon>
        <taxon>Basidiomycota</taxon>
        <taxon>Agaricomycotina</taxon>
        <taxon>Agaricomycetes</taxon>
        <taxon>Russulales</taxon>
        <taxon>Hericiaceae</taxon>
        <taxon>Hericium</taxon>
    </lineage>
</organism>
<dbReference type="Proteomes" id="UP000298061">
    <property type="component" value="Unassembled WGS sequence"/>
</dbReference>
<feature type="domain" description="Alpha/beta hydrolase fold-3" evidence="3">
    <location>
        <begin position="236"/>
        <end position="365"/>
    </location>
</feature>
<proteinExistence type="predicted"/>
<dbReference type="Pfam" id="PF07859">
    <property type="entry name" value="Abhydrolase_3"/>
    <property type="match status" value="1"/>
</dbReference>
<gene>
    <name evidence="4" type="ORF">EWM64_g8092</name>
</gene>
<feature type="compositionally biased region" description="Low complexity" evidence="2">
    <location>
        <begin position="693"/>
        <end position="709"/>
    </location>
</feature>
<dbReference type="PANTHER" id="PTHR48081:SF5">
    <property type="entry name" value="ALPHA_BETA HYDROLASE FOLD-3 DOMAIN-CONTAINING PROTEIN"/>
    <property type="match status" value="1"/>
</dbReference>
<keyword evidence="5" id="KW-1185">Reference proteome</keyword>
<dbReference type="GO" id="GO:0016787">
    <property type="term" value="F:hydrolase activity"/>
    <property type="evidence" value="ECO:0007669"/>
    <property type="project" value="UniProtKB-KW"/>
</dbReference>
<dbReference type="STRING" id="135208.A0A4Y9ZNT4"/>
<dbReference type="AlphaFoldDB" id="A0A4Y9ZNT4"/>
<feature type="region of interest" description="Disordered" evidence="2">
    <location>
        <begin position="144"/>
        <end position="227"/>
    </location>
</feature>
<keyword evidence="1" id="KW-0378">Hydrolase</keyword>
<feature type="compositionally biased region" description="Basic and acidic residues" evidence="2">
    <location>
        <begin position="676"/>
        <end position="692"/>
    </location>
</feature>
<reference evidence="4 5" key="1">
    <citation type="submission" date="2019-02" db="EMBL/GenBank/DDBJ databases">
        <title>Genome sequencing of the rare red list fungi Hericium alpestre (H. flagellum).</title>
        <authorList>
            <person name="Buettner E."/>
            <person name="Kellner H."/>
        </authorList>
    </citation>
    <scope>NUCLEOTIDE SEQUENCE [LARGE SCALE GENOMIC DNA]</scope>
    <source>
        <strain evidence="4 5">DSM 108284</strain>
    </source>
</reference>
<feature type="region of interest" description="Disordered" evidence="2">
    <location>
        <begin position="615"/>
        <end position="650"/>
    </location>
</feature>
<evidence type="ECO:0000313" key="4">
    <source>
        <dbReference type="EMBL" id="TFY75920.1"/>
    </source>
</evidence>
<evidence type="ECO:0000259" key="3">
    <source>
        <dbReference type="Pfam" id="PF07859"/>
    </source>
</evidence>
<dbReference type="SUPFAM" id="SSF53474">
    <property type="entry name" value="alpha/beta-Hydrolases"/>
    <property type="match status" value="1"/>
</dbReference>
<feature type="compositionally biased region" description="Basic and acidic residues" evidence="2">
    <location>
        <begin position="194"/>
        <end position="220"/>
    </location>
</feature>
<dbReference type="InterPro" id="IPR050300">
    <property type="entry name" value="GDXG_lipolytic_enzyme"/>
</dbReference>
<sequence>MSTALTREAALRAGPLFLETLVRHYFERIKHDTKRSTKDVPLRQDELLYDEVFSIVKKFMQASTKHTVEELQAFSNTRIPAPPWVHIVRLTVPMSCCDEAAEVLIKAFGGSEIMKKYVGGVKWWQVRGVKGVDAEWITAKKDWQEAKRRTREEQERANPEAKLSKFRRSFKQSPKTPIKRDAKGHPTLTPIKAGDGKQKEEDAKQATPDSQEKAPAHEGSEDGGTYQPEMDEMRCILYSHGGGYYFGSVDQERYSIQRLARKIHGRVFAINYRLAPQYPFPCAIQDIIASYLYLIRPPPDAAHTPVKPSHIIIAGDSAGGGLSLAALQVIRESGLPAPGGAILISPWCDFTHSFPSIFTNTDTDVIPTTGLSLHKPSALWPAPSDELTENVRNRLRRTVREVIQPRLRRNHVSRSNPNLAASGSHLATPSPSSPELGHLFPDAHPSTVPKLIPSDEGPIPIGATAKLPSPGSLTEPVTLQPPMGEKLEIKQQLQLYAPNGLLRHPLVSPALSYLGGLPPMLVIASDKEVLRDEIIYAAHKAAHPDQYPVWDEAKKMYPALDGIEERYGPTPVHLQVYDDAAHILPVLFSFTSPARYCFRSMASFCKHVTNMSPTAQSPVSPVPVFTFSPEPASPTSEAEPGSSSPENGTLNTSLMLHALDVAQVSSVSSISSLSIRSDDSPLKHKGRPDAARRAWSTTVTRRTSTRGGSPPHAREEILAGDPAVYDGIWARSEAHQDMIRERVSTQGVIRPLEPAETLPALQVPTEIIGEINELAIMRYINGKTKFDKKFSSTIKRIEKHRQRNLKVASKDTLTHISRLQHYLEKESTGKKHTLSEGLGASTNWTLAWALDADEHPPPSSIVARRDTEEAIKLARIVDRAVLAGESSLNTNNLWSLVINFLTVTPDKEMGKHHHRHHRQEHEEGAEGAEGSEKRRKRDVFMPWLKRRKDAHTPDHGKEHSDFMSGAIDV</sequence>
<feature type="compositionally biased region" description="Low complexity" evidence="2">
    <location>
        <begin position="617"/>
        <end position="646"/>
    </location>
</feature>
<name>A0A4Y9ZNT4_9AGAM</name>
<feature type="compositionally biased region" description="Basic and acidic residues" evidence="2">
    <location>
        <begin position="144"/>
        <end position="163"/>
    </location>
</feature>
<dbReference type="InterPro" id="IPR013094">
    <property type="entry name" value="AB_hydrolase_3"/>
</dbReference>
<dbReference type="EMBL" id="SFCI01001384">
    <property type="protein sequence ID" value="TFY75920.1"/>
    <property type="molecule type" value="Genomic_DNA"/>
</dbReference>